<evidence type="ECO:0000313" key="2">
    <source>
        <dbReference type="Proteomes" id="UP000265520"/>
    </source>
</evidence>
<dbReference type="AlphaFoldDB" id="A0A392QRS1"/>
<keyword evidence="2" id="KW-1185">Reference proteome</keyword>
<feature type="non-terminal residue" evidence="1">
    <location>
        <position position="1"/>
    </location>
</feature>
<accession>A0A392QRS1</accession>
<sequence length="33" mass="3782">FCAPLGRMMEPQYFLEVVTSKSRCGRFCPEGNQ</sequence>
<comment type="caution">
    <text evidence="1">The sequence shown here is derived from an EMBL/GenBank/DDBJ whole genome shotgun (WGS) entry which is preliminary data.</text>
</comment>
<proteinExistence type="predicted"/>
<dbReference type="Proteomes" id="UP000265520">
    <property type="component" value="Unassembled WGS sequence"/>
</dbReference>
<dbReference type="EMBL" id="LXQA010151915">
    <property type="protein sequence ID" value="MCI26216.1"/>
    <property type="molecule type" value="Genomic_DNA"/>
</dbReference>
<reference evidence="1 2" key="1">
    <citation type="journal article" date="2018" name="Front. Plant Sci.">
        <title>Red Clover (Trifolium pratense) and Zigzag Clover (T. medium) - A Picture of Genomic Similarities and Differences.</title>
        <authorList>
            <person name="Dluhosova J."/>
            <person name="Istvanek J."/>
            <person name="Nedelnik J."/>
            <person name="Repkova J."/>
        </authorList>
    </citation>
    <scope>NUCLEOTIDE SEQUENCE [LARGE SCALE GENOMIC DNA]</scope>
    <source>
        <strain evidence="2">cv. 10/8</strain>
        <tissue evidence="1">Leaf</tissue>
    </source>
</reference>
<protein>
    <submittedName>
        <fullName evidence="1">Uncharacterized protein</fullName>
    </submittedName>
</protein>
<evidence type="ECO:0000313" key="1">
    <source>
        <dbReference type="EMBL" id="MCI26216.1"/>
    </source>
</evidence>
<name>A0A392QRS1_9FABA</name>
<organism evidence="1 2">
    <name type="scientific">Trifolium medium</name>
    <dbReference type="NCBI Taxonomy" id="97028"/>
    <lineage>
        <taxon>Eukaryota</taxon>
        <taxon>Viridiplantae</taxon>
        <taxon>Streptophyta</taxon>
        <taxon>Embryophyta</taxon>
        <taxon>Tracheophyta</taxon>
        <taxon>Spermatophyta</taxon>
        <taxon>Magnoliopsida</taxon>
        <taxon>eudicotyledons</taxon>
        <taxon>Gunneridae</taxon>
        <taxon>Pentapetalae</taxon>
        <taxon>rosids</taxon>
        <taxon>fabids</taxon>
        <taxon>Fabales</taxon>
        <taxon>Fabaceae</taxon>
        <taxon>Papilionoideae</taxon>
        <taxon>50 kb inversion clade</taxon>
        <taxon>NPAAA clade</taxon>
        <taxon>Hologalegina</taxon>
        <taxon>IRL clade</taxon>
        <taxon>Trifolieae</taxon>
        <taxon>Trifolium</taxon>
    </lineage>
</organism>